<proteinExistence type="predicted"/>
<evidence type="ECO:0000313" key="7">
    <source>
        <dbReference type="Proteomes" id="UP001054811"/>
    </source>
</evidence>
<feature type="domain" description="Fibronectin type-III" evidence="5">
    <location>
        <begin position="92"/>
        <end position="181"/>
    </location>
</feature>
<dbReference type="InterPro" id="IPR013783">
    <property type="entry name" value="Ig-like_fold"/>
</dbReference>
<dbReference type="Pfam" id="PF17963">
    <property type="entry name" value="Big_9"/>
    <property type="match status" value="1"/>
</dbReference>
<feature type="domain" description="Fibronectin type-III" evidence="5">
    <location>
        <begin position="277"/>
        <end position="375"/>
    </location>
</feature>
<dbReference type="PRINTS" id="PR00014">
    <property type="entry name" value="FNTYPEIII"/>
</dbReference>
<evidence type="ECO:0000313" key="6">
    <source>
        <dbReference type="EMBL" id="UUT36630.1"/>
    </source>
</evidence>
<accession>A0ABY5NN85</accession>
<gene>
    <name evidence="6" type="ORF">L2X98_28240</name>
</gene>
<evidence type="ECO:0000259" key="5">
    <source>
        <dbReference type="PROSITE" id="PS50853"/>
    </source>
</evidence>
<dbReference type="Gene3D" id="2.60.40.2810">
    <property type="match status" value="1"/>
</dbReference>
<evidence type="ECO:0000256" key="4">
    <source>
        <dbReference type="SAM" id="MobiDB-lite"/>
    </source>
</evidence>
<name>A0ABY5NN85_9MICO</name>
<keyword evidence="2" id="KW-0326">Glycosidase</keyword>
<dbReference type="SMART" id="SM00060">
    <property type="entry name" value="FN3"/>
    <property type="match status" value="4"/>
</dbReference>
<dbReference type="Gene3D" id="2.60.40.10">
    <property type="entry name" value="Immunoglobulins"/>
    <property type="match status" value="4"/>
</dbReference>
<feature type="region of interest" description="Disordered" evidence="4">
    <location>
        <begin position="546"/>
        <end position="565"/>
    </location>
</feature>
<organism evidence="6 7">
    <name type="scientific">Microbacterium elymi</name>
    <dbReference type="NCBI Taxonomy" id="2909587"/>
    <lineage>
        <taxon>Bacteria</taxon>
        <taxon>Bacillati</taxon>
        <taxon>Actinomycetota</taxon>
        <taxon>Actinomycetes</taxon>
        <taxon>Micrococcales</taxon>
        <taxon>Microbacteriaceae</taxon>
        <taxon>Microbacterium</taxon>
    </lineage>
</organism>
<dbReference type="SUPFAM" id="SSF49265">
    <property type="entry name" value="Fibronectin type III"/>
    <property type="match status" value="3"/>
</dbReference>
<dbReference type="InterPro" id="IPR050964">
    <property type="entry name" value="Striated_Muscle_Regulatory"/>
</dbReference>
<keyword evidence="1" id="KW-0677">Repeat</keyword>
<reference evidence="6" key="1">
    <citation type="submission" date="2022-01" db="EMBL/GenBank/DDBJ databases">
        <title>Microbacterium eymi and Microbacterium rhizovicinus sp. nov., isolated from the rhizospheric soil of Elymus tsukushiensis, a plant native to the Dokdo Islands, Republic of Korea.</title>
        <authorList>
            <person name="Hwang Y.J."/>
        </authorList>
    </citation>
    <scope>NUCLEOTIDE SEQUENCE</scope>
    <source>
        <strain evidence="6">KUDC0405</strain>
    </source>
</reference>
<dbReference type="Pfam" id="PF00041">
    <property type="entry name" value="fn3"/>
    <property type="match status" value="3"/>
</dbReference>
<dbReference type="EMBL" id="CP091139">
    <property type="protein sequence ID" value="UUT36630.1"/>
    <property type="molecule type" value="Genomic_DNA"/>
</dbReference>
<dbReference type="CDD" id="cd00063">
    <property type="entry name" value="FN3"/>
    <property type="match status" value="4"/>
</dbReference>
<sequence length="648" mass="66977">MIDEADQGKTIRVDVLDNDFNPFPDKPLKITTAVTEAGSGGVEVAGDHLQITPSADFVGRMTVRYRIQDATGDPDREVEGHVIVTVQGVPAAPGKPTVSSVQDRTVVLSWAPPVDNGAPITGYTVTAVGGGYSKACQATTCTLNGLTNNVEYNFTVVATNRVGPSPASPASETARPDARPDTPQAPKLVFGDSSLKVSWVTPPTPGSPVESFNLEISPAPPSGIAQKTKVSGNSMTWDGLENGVAYQVRVQAVNRAPEPSSWSSWSATEIPAKAPNAPSKPTTSMMSPVGSQAQMKVSWNAPNDNGDAVSSYQLAVMRGSSTLRTVTVGGGTTSQAVTVDTSTTDYVYKVRAENKAGWGAWSPVSDARRGVVAPGAPGTPTATAGDQKITVSYAAAEGNGATSSEIRYQYSLNGGAWAGSWTGTKNTVTGLSNGTTYKVRVRAVSTVDGASYTGAASGSSTGAKPYGVPGTPGASASANGQKITYSWSPGSANGDAVDQTRIRIDGGGWQTKSSSGSTSDTYGYSQTHKIEVQAHNSAGWGSIGSASARTADPPNPTAVVSRGTPHKVSGMCTTSTCSFFKVTVSHFDAGSHTVYCNATGPNGGTPFTGGSRYDFPANGSIELGCYFGDPGSQVWVTIDGKDYQRSTW</sequence>
<protein>
    <submittedName>
        <fullName evidence="6">Fibronectin type III domain-containing protein</fullName>
    </submittedName>
</protein>
<evidence type="ECO:0000256" key="2">
    <source>
        <dbReference type="ARBA" id="ARBA00023295"/>
    </source>
</evidence>
<evidence type="ECO:0000256" key="1">
    <source>
        <dbReference type="ARBA" id="ARBA00022737"/>
    </source>
</evidence>
<keyword evidence="7" id="KW-1185">Reference proteome</keyword>
<dbReference type="InterPro" id="IPR036116">
    <property type="entry name" value="FN3_sf"/>
</dbReference>
<dbReference type="PROSITE" id="PS50853">
    <property type="entry name" value="FN3"/>
    <property type="match status" value="3"/>
</dbReference>
<dbReference type="InterPro" id="IPR003961">
    <property type="entry name" value="FN3_dom"/>
</dbReference>
<keyword evidence="3" id="KW-0624">Polysaccharide degradation</keyword>
<keyword evidence="2" id="KW-0378">Hydrolase</keyword>
<feature type="region of interest" description="Disordered" evidence="4">
    <location>
        <begin position="162"/>
        <end position="184"/>
    </location>
</feature>
<dbReference type="PANTHER" id="PTHR13817">
    <property type="entry name" value="TITIN"/>
    <property type="match status" value="1"/>
</dbReference>
<dbReference type="Proteomes" id="UP001054811">
    <property type="component" value="Chromosome"/>
</dbReference>
<keyword evidence="3" id="KW-0119">Carbohydrate metabolism</keyword>
<feature type="domain" description="Fibronectin type-III" evidence="5">
    <location>
        <begin position="182"/>
        <end position="273"/>
    </location>
</feature>
<evidence type="ECO:0000256" key="3">
    <source>
        <dbReference type="ARBA" id="ARBA00023326"/>
    </source>
</evidence>
<dbReference type="PANTHER" id="PTHR13817:SF151">
    <property type="entry name" value="TITIN"/>
    <property type="match status" value="1"/>
</dbReference>